<evidence type="ECO:0000313" key="2">
    <source>
        <dbReference type="Proteomes" id="UP000789706"/>
    </source>
</evidence>
<evidence type="ECO:0000313" key="1">
    <source>
        <dbReference type="EMBL" id="CAG8560819.1"/>
    </source>
</evidence>
<protein>
    <submittedName>
        <fullName evidence="1">5276_t:CDS:1</fullName>
    </submittedName>
</protein>
<dbReference type="OrthoDB" id="2351154at2759"/>
<gene>
    <name evidence="1" type="ORF">DEBURN_LOCUS7579</name>
</gene>
<feature type="non-terminal residue" evidence="1">
    <location>
        <position position="184"/>
    </location>
</feature>
<dbReference type="AlphaFoldDB" id="A0A9N9BC78"/>
<dbReference type="EMBL" id="CAJVPK010000940">
    <property type="protein sequence ID" value="CAG8560819.1"/>
    <property type="molecule type" value="Genomic_DNA"/>
</dbReference>
<name>A0A9N9BC78_9GLOM</name>
<dbReference type="Proteomes" id="UP000789706">
    <property type="component" value="Unassembled WGS sequence"/>
</dbReference>
<comment type="caution">
    <text evidence="1">The sequence shown here is derived from an EMBL/GenBank/DDBJ whole genome shotgun (WGS) entry which is preliminary data.</text>
</comment>
<accession>A0A9N9BC78</accession>
<sequence>KKALCIRTYVSCMDTQARILLTRNGFDLSSSPPQATFDYPSFTHKFRIDNLANFNSEYFDLSQVPENYSHDLNYNDLIGSIIKLPGASKSESHVQLLEKLFSVQKRLENLSIIGNSNLNSNSLLWVIVKLRRFSFGYEKGLDANNLLCKMAESVPESLESIEIRMGMFRSESLRKFFEGWYRKG</sequence>
<proteinExistence type="predicted"/>
<keyword evidence="2" id="KW-1185">Reference proteome</keyword>
<organism evidence="1 2">
    <name type="scientific">Diversispora eburnea</name>
    <dbReference type="NCBI Taxonomy" id="1213867"/>
    <lineage>
        <taxon>Eukaryota</taxon>
        <taxon>Fungi</taxon>
        <taxon>Fungi incertae sedis</taxon>
        <taxon>Mucoromycota</taxon>
        <taxon>Glomeromycotina</taxon>
        <taxon>Glomeromycetes</taxon>
        <taxon>Diversisporales</taxon>
        <taxon>Diversisporaceae</taxon>
        <taxon>Diversispora</taxon>
    </lineage>
</organism>
<reference evidence="1" key="1">
    <citation type="submission" date="2021-06" db="EMBL/GenBank/DDBJ databases">
        <authorList>
            <person name="Kallberg Y."/>
            <person name="Tangrot J."/>
            <person name="Rosling A."/>
        </authorList>
    </citation>
    <scope>NUCLEOTIDE SEQUENCE</scope>
    <source>
        <strain evidence="1">AZ414A</strain>
    </source>
</reference>